<organism evidence="1">
    <name type="scientific">Anguilla anguilla</name>
    <name type="common">European freshwater eel</name>
    <name type="synonym">Muraena anguilla</name>
    <dbReference type="NCBI Taxonomy" id="7936"/>
    <lineage>
        <taxon>Eukaryota</taxon>
        <taxon>Metazoa</taxon>
        <taxon>Chordata</taxon>
        <taxon>Craniata</taxon>
        <taxon>Vertebrata</taxon>
        <taxon>Euteleostomi</taxon>
        <taxon>Actinopterygii</taxon>
        <taxon>Neopterygii</taxon>
        <taxon>Teleostei</taxon>
        <taxon>Anguilliformes</taxon>
        <taxon>Anguillidae</taxon>
        <taxon>Anguilla</taxon>
    </lineage>
</organism>
<dbReference type="EMBL" id="GBXM01080709">
    <property type="protein sequence ID" value="JAH27868.1"/>
    <property type="molecule type" value="Transcribed_RNA"/>
</dbReference>
<name>A0A0E9RHR2_ANGAN</name>
<dbReference type="AlphaFoldDB" id="A0A0E9RHR2"/>
<reference evidence="1" key="2">
    <citation type="journal article" date="2015" name="Fish Shellfish Immunol.">
        <title>Early steps in the European eel (Anguilla anguilla)-Vibrio vulnificus interaction in the gills: Role of the RtxA13 toxin.</title>
        <authorList>
            <person name="Callol A."/>
            <person name="Pajuelo D."/>
            <person name="Ebbesson L."/>
            <person name="Teles M."/>
            <person name="MacKenzie S."/>
            <person name="Amaro C."/>
        </authorList>
    </citation>
    <scope>NUCLEOTIDE SEQUENCE</scope>
</reference>
<evidence type="ECO:0000313" key="1">
    <source>
        <dbReference type="EMBL" id="JAH27868.1"/>
    </source>
</evidence>
<sequence>MSIYKQKNQHINYTRTLMPTYSQTLQTSNDLVIYSTLSRLYHLHTIFNYLTK</sequence>
<proteinExistence type="predicted"/>
<accession>A0A0E9RHR2</accession>
<protein>
    <submittedName>
        <fullName evidence="1">Uncharacterized protein</fullName>
    </submittedName>
</protein>
<reference evidence="1" key="1">
    <citation type="submission" date="2014-11" db="EMBL/GenBank/DDBJ databases">
        <authorList>
            <person name="Amaro Gonzalez C."/>
        </authorList>
    </citation>
    <scope>NUCLEOTIDE SEQUENCE</scope>
</reference>